<organism evidence="2 3">
    <name type="scientific">Alteromonas halophila</name>
    <dbReference type="NCBI Taxonomy" id="516698"/>
    <lineage>
        <taxon>Bacteria</taxon>
        <taxon>Pseudomonadati</taxon>
        <taxon>Pseudomonadota</taxon>
        <taxon>Gammaproteobacteria</taxon>
        <taxon>Alteromonadales</taxon>
        <taxon>Alteromonadaceae</taxon>
        <taxon>Alteromonas/Salinimonas group</taxon>
        <taxon>Alteromonas</taxon>
    </lineage>
</organism>
<dbReference type="Proteomes" id="UP000631300">
    <property type="component" value="Unassembled WGS sequence"/>
</dbReference>
<reference evidence="2" key="1">
    <citation type="journal article" date="2014" name="Int. J. Syst. Evol. Microbiol.">
        <title>Complete genome sequence of Corynebacterium casei LMG S-19264T (=DSM 44701T), isolated from a smear-ripened cheese.</title>
        <authorList>
            <consortium name="US DOE Joint Genome Institute (JGI-PGF)"/>
            <person name="Walter F."/>
            <person name="Albersmeier A."/>
            <person name="Kalinowski J."/>
            <person name="Ruckert C."/>
        </authorList>
    </citation>
    <scope>NUCLEOTIDE SEQUENCE</scope>
    <source>
        <strain evidence="2">KCTC 22164</strain>
    </source>
</reference>
<feature type="signal peptide" evidence="1">
    <location>
        <begin position="1"/>
        <end position="19"/>
    </location>
</feature>
<reference evidence="2" key="2">
    <citation type="submission" date="2020-09" db="EMBL/GenBank/DDBJ databases">
        <authorList>
            <person name="Sun Q."/>
            <person name="Kim S."/>
        </authorList>
    </citation>
    <scope>NUCLEOTIDE SEQUENCE</scope>
    <source>
        <strain evidence="2">KCTC 22164</strain>
    </source>
</reference>
<keyword evidence="3" id="KW-1185">Reference proteome</keyword>
<accession>A0A918JI87</accession>
<dbReference type="Pfam" id="PF11456">
    <property type="entry name" value="DUF3019"/>
    <property type="match status" value="1"/>
</dbReference>
<protein>
    <recommendedName>
        <fullName evidence="4">DUF3019 domain-containing protein</fullName>
    </recommendedName>
</protein>
<sequence length="119" mass="13478">MLRILLCAGLLITASATDAVEWEVQPGACLVSSDDEFCQADVEVQIEGITPLPCLRVNEKPAGCFTSNRMILPLKITRDTRFTLLSAEGEKLDSFLLPYQIIEQRPRRRRVRLPWSVFE</sequence>
<dbReference type="RefSeq" id="WP_189404591.1">
    <property type="nucleotide sequence ID" value="NZ_BMXP01000002.1"/>
</dbReference>
<gene>
    <name evidence="2" type="ORF">GCM10007391_13220</name>
</gene>
<comment type="caution">
    <text evidence="2">The sequence shown here is derived from an EMBL/GenBank/DDBJ whole genome shotgun (WGS) entry which is preliminary data.</text>
</comment>
<name>A0A918JI87_9ALTE</name>
<keyword evidence="1" id="KW-0732">Signal</keyword>
<proteinExistence type="predicted"/>
<feature type="chain" id="PRO_5037692474" description="DUF3019 domain-containing protein" evidence="1">
    <location>
        <begin position="20"/>
        <end position="119"/>
    </location>
</feature>
<dbReference type="InterPro" id="IPR021559">
    <property type="entry name" value="DUF3019"/>
</dbReference>
<evidence type="ECO:0000313" key="3">
    <source>
        <dbReference type="Proteomes" id="UP000631300"/>
    </source>
</evidence>
<evidence type="ECO:0000313" key="2">
    <source>
        <dbReference type="EMBL" id="GGW81400.1"/>
    </source>
</evidence>
<dbReference type="AlphaFoldDB" id="A0A918JI87"/>
<evidence type="ECO:0008006" key="4">
    <source>
        <dbReference type="Google" id="ProtNLM"/>
    </source>
</evidence>
<dbReference type="EMBL" id="BMXP01000002">
    <property type="protein sequence ID" value="GGW81400.1"/>
    <property type="molecule type" value="Genomic_DNA"/>
</dbReference>
<evidence type="ECO:0000256" key="1">
    <source>
        <dbReference type="SAM" id="SignalP"/>
    </source>
</evidence>